<dbReference type="Proteomes" id="UP000322214">
    <property type="component" value="Chromosome"/>
</dbReference>
<dbReference type="InterPro" id="IPR050312">
    <property type="entry name" value="IolE/XylAMocC-like"/>
</dbReference>
<dbReference type="PANTHER" id="PTHR12110:SF53">
    <property type="entry name" value="BLR5974 PROTEIN"/>
    <property type="match status" value="1"/>
</dbReference>
<feature type="domain" description="Xylose isomerase-like TIM barrel" evidence="1">
    <location>
        <begin position="26"/>
        <end position="251"/>
    </location>
</feature>
<name>A0A5B9PS00_9BACT</name>
<dbReference type="RefSeq" id="WP_075082714.1">
    <property type="nucleotide sequence ID" value="NZ_CP042912.1"/>
</dbReference>
<evidence type="ECO:0000313" key="2">
    <source>
        <dbReference type="EMBL" id="QEG25033.1"/>
    </source>
</evidence>
<dbReference type="GO" id="GO:0016853">
    <property type="term" value="F:isomerase activity"/>
    <property type="evidence" value="ECO:0007669"/>
    <property type="project" value="UniProtKB-KW"/>
</dbReference>
<sequence length="336" mass="36667">MTQPQIVLSGFGDESANDRTMDQQFSAMSAIGLRYMSIRFIDAGNGIKNVMSLDDAEIATVKQKLDEYGLKIATLGSPIGKAKLCDVDDGNGAPYKPFDAYLEEDVNRACDLAEAFETKLLRGFSFYHPKGSNLEDHYAQAVDHVGKIADVCKSRGLIFGLEVEANLIGQNGSVLARMHEAINNDALVTIFDGANIVMQGYTADQVYDQYVEMKPGLGWIHVKDFANPTPGQLIEHVDEETLKQFVPADIGDSGHLRIMKDLAEFMPTLHDRMTALGAPGVFADMEPHVRGGGQFGGFSGPDGMGVALRAFCKVCDEAGVGYHLRDFEDLKVDRGY</sequence>
<dbReference type="SUPFAM" id="SSF51658">
    <property type="entry name" value="Xylose isomerase-like"/>
    <property type="match status" value="1"/>
</dbReference>
<dbReference type="KEGG" id="mff:MFFC18_49560"/>
<dbReference type="InterPro" id="IPR036237">
    <property type="entry name" value="Xyl_isomerase-like_sf"/>
</dbReference>
<proteinExistence type="predicted"/>
<keyword evidence="3" id="KW-1185">Reference proteome</keyword>
<protein>
    <submittedName>
        <fullName evidence="2">Xylose isomerase-like TIM barrel</fullName>
    </submittedName>
</protein>
<dbReference type="OrthoDB" id="9815124at2"/>
<dbReference type="PANTHER" id="PTHR12110">
    <property type="entry name" value="HYDROXYPYRUVATE ISOMERASE"/>
    <property type="match status" value="1"/>
</dbReference>
<evidence type="ECO:0000313" key="3">
    <source>
        <dbReference type="Proteomes" id="UP000322214"/>
    </source>
</evidence>
<gene>
    <name evidence="2" type="ORF">MFFC18_49560</name>
</gene>
<keyword evidence="2" id="KW-0413">Isomerase</keyword>
<dbReference type="EMBL" id="CP042912">
    <property type="protein sequence ID" value="QEG25033.1"/>
    <property type="molecule type" value="Genomic_DNA"/>
</dbReference>
<dbReference type="Pfam" id="PF01261">
    <property type="entry name" value="AP_endonuc_2"/>
    <property type="match status" value="1"/>
</dbReference>
<dbReference type="Gene3D" id="3.20.20.150">
    <property type="entry name" value="Divalent-metal-dependent TIM barrel enzymes"/>
    <property type="match status" value="1"/>
</dbReference>
<dbReference type="AlphaFoldDB" id="A0A5B9PS00"/>
<reference evidence="2 3" key="1">
    <citation type="submission" date="2019-08" db="EMBL/GenBank/DDBJ databases">
        <title>Deep-cultivation of Planctomycetes and their phenomic and genomic characterization uncovers novel biology.</title>
        <authorList>
            <person name="Wiegand S."/>
            <person name="Jogler M."/>
            <person name="Boedeker C."/>
            <person name="Pinto D."/>
            <person name="Vollmers J."/>
            <person name="Rivas-Marin E."/>
            <person name="Kohn T."/>
            <person name="Peeters S.H."/>
            <person name="Heuer A."/>
            <person name="Rast P."/>
            <person name="Oberbeckmann S."/>
            <person name="Bunk B."/>
            <person name="Jeske O."/>
            <person name="Meyerdierks A."/>
            <person name="Storesund J.E."/>
            <person name="Kallscheuer N."/>
            <person name="Luecker S."/>
            <person name="Lage O.M."/>
            <person name="Pohl T."/>
            <person name="Merkel B.J."/>
            <person name="Hornburger P."/>
            <person name="Mueller R.-W."/>
            <person name="Bruemmer F."/>
            <person name="Labrenz M."/>
            <person name="Spormann A.M."/>
            <person name="Op den Camp H."/>
            <person name="Overmann J."/>
            <person name="Amann R."/>
            <person name="Jetten M.S.M."/>
            <person name="Mascher T."/>
            <person name="Medema M.H."/>
            <person name="Devos D.P."/>
            <person name="Kaster A.-K."/>
            <person name="Ovreas L."/>
            <person name="Rohde M."/>
            <person name="Galperin M.Y."/>
            <person name="Jogler C."/>
        </authorList>
    </citation>
    <scope>NUCLEOTIDE SEQUENCE [LARGE SCALE GENOMIC DNA]</scope>
    <source>
        <strain evidence="2 3">FC18</strain>
    </source>
</reference>
<dbReference type="STRING" id="980251.GCA_001642875_04909"/>
<accession>A0A5B9PS00</accession>
<dbReference type="InterPro" id="IPR013022">
    <property type="entry name" value="Xyl_isomerase-like_TIM-brl"/>
</dbReference>
<evidence type="ECO:0000259" key="1">
    <source>
        <dbReference type="Pfam" id="PF01261"/>
    </source>
</evidence>
<organism evidence="2 3">
    <name type="scientific">Mariniblastus fucicola</name>
    <dbReference type="NCBI Taxonomy" id="980251"/>
    <lineage>
        <taxon>Bacteria</taxon>
        <taxon>Pseudomonadati</taxon>
        <taxon>Planctomycetota</taxon>
        <taxon>Planctomycetia</taxon>
        <taxon>Pirellulales</taxon>
        <taxon>Pirellulaceae</taxon>
        <taxon>Mariniblastus</taxon>
    </lineage>
</organism>